<protein>
    <recommendedName>
        <fullName evidence="10">RagB/SusD family nutrient uptake outer membrane protein</fullName>
    </recommendedName>
</protein>
<dbReference type="Pfam" id="PF07980">
    <property type="entry name" value="SusD_RagB"/>
    <property type="match status" value="1"/>
</dbReference>
<evidence type="ECO:0000256" key="4">
    <source>
        <dbReference type="ARBA" id="ARBA00023136"/>
    </source>
</evidence>
<evidence type="ECO:0000256" key="1">
    <source>
        <dbReference type="ARBA" id="ARBA00004442"/>
    </source>
</evidence>
<dbReference type="CDD" id="cd08977">
    <property type="entry name" value="SusD"/>
    <property type="match status" value="1"/>
</dbReference>
<dbReference type="Proteomes" id="UP000445309">
    <property type="component" value="Unassembled WGS sequence"/>
</dbReference>
<dbReference type="AlphaFoldDB" id="A0A6N4XX01"/>
<evidence type="ECO:0000256" key="5">
    <source>
        <dbReference type="ARBA" id="ARBA00023237"/>
    </source>
</evidence>
<evidence type="ECO:0000256" key="3">
    <source>
        <dbReference type="ARBA" id="ARBA00022729"/>
    </source>
</evidence>
<evidence type="ECO:0000313" key="8">
    <source>
        <dbReference type="EMBL" id="CAA7390280.1"/>
    </source>
</evidence>
<dbReference type="Pfam" id="PF14322">
    <property type="entry name" value="SusD-like_3"/>
    <property type="match status" value="1"/>
</dbReference>
<feature type="domain" description="RagB/SusD" evidence="6">
    <location>
        <begin position="332"/>
        <end position="462"/>
    </location>
</feature>
<keyword evidence="9" id="KW-1185">Reference proteome</keyword>
<evidence type="ECO:0000259" key="7">
    <source>
        <dbReference type="Pfam" id="PF14322"/>
    </source>
</evidence>
<keyword evidence="5" id="KW-0998">Cell outer membrane</keyword>
<feature type="domain" description="SusD-like N-terminal" evidence="7">
    <location>
        <begin position="71"/>
        <end position="228"/>
    </location>
</feature>
<keyword evidence="4" id="KW-0472">Membrane</keyword>
<dbReference type="GO" id="GO:0009279">
    <property type="term" value="C:cell outer membrane"/>
    <property type="evidence" value="ECO:0007669"/>
    <property type="project" value="UniProtKB-SubCell"/>
</dbReference>
<name>A0A6N4XX01_9FLAO</name>
<dbReference type="InterPro" id="IPR033985">
    <property type="entry name" value="SusD-like_N"/>
</dbReference>
<keyword evidence="3" id="KW-0732">Signal</keyword>
<dbReference type="RefSeq" id="WP_162073627.1">
    <property type="nucleotide sequence ID" value="NZ_CACVBY010000065.1"/>
</dbReference>
<dbReference type="InterPro" id="IPR012944">
    <property type="entry name" value="SusD_RagB_dom"/>
</dbReference>
<evidence type="ECO:0008006" key="10">
    <source>
        <dbReference type="Google" id="ProtNLM"/>
    </source>
</evidence>
<accession>A0A6N4XX01</accession>
<dbReference type="SUPFAM" id="SSF48452">
    <property type="entry name" value="TPR-like"/>
    <property type="match status" value="1"/>
</dbReference>
<proteinExistence type="inferred from homology"/>
<comment type="subcellular location">
    <subcellularLocation>
        <location evidence="1">Cell outer membrane</location>
    </subcellularLocation>
</comment>
<evidence type="ECO:0000313" key="9">
    <source>
        <dbReference type="Proteomes" id="UP000445309"/>
    </source>
</evidence>
<reference evidence="8 9" key="1">
    <citation type="submission" date="2020-01" db="EMBL/GenBank/DDBJ databases">
        <authorList>
            <person name="Rodrigo-Torres L."/>
            <person name="Arahal R. D."/>
            <person name="Lucena T."/>
        </authorList>
    </citation>
    <scope>NUCLEOTIDE SEQUENCE [LARGE SCALE GENOMIC DNA]</scope>
    <source>
        <strain evidence="8 9">CECT 9393</strain>
    </source>
</reference>
<organism evidence="8 9">
    <name type="scientific">Chryseobacterium fistulae</name>
    <dbReference type="NCBI Taxonomy" id="2675058"/>
    <lineage>
        <taxon>Bacteria</taxon>
        <taxon>Pseudomonadati</taxon>
        <taxon>Bacteroidota</taxon>
        <taxon>Flavobacteriia</taxon>
        <taxon>Flavobacteriales</taxon>
        <taxon>Weeksellaceae</taxon>
        <taxon>Chryseobacterium group</taxon>
        <taxon>Chryseobacterium</taxon>
    </lineage>
</organism>
<comment type="similarity">
    <text evidence="2">Belongs to the SusD family.</text>
</comment>
<evidence type="ECO:0000256" key="2">
    <source>
        <dbReference type="ARBA" id="ARBA00006275"/>
    </source>
</evidence>
<gene>
    <name evidence="8" type="ORF">CHRY9393_02582</name>
</gene>
<evidence type="ECO:0000259" key="6">
    <source>
        <dbReference type="Pfam" id="PF07980"/>
    </source>
</evidence>
<dbReference type="Gene3D" id="1.25.40.390">
    <property type="match status" value="1"/>
</dbReference>
<dbReference type="EMBL" id="CACVBY010000065">
    <property type="protein sequence ID" value="CAA7390280.1"/>
    <property type="molecule type" value="Genomic_DNA"/>
</dbReference>
<sequence length="462" mass="52971">MKTYKNTITYILFLILLQYFCSSCEKMIDVDLPANQIPSEQVFEDVQTADAALAALYSGLWDNSPLAGDQTGKLLGAYTDDVSYYATTSTNGILELNQNIHTDSNAAVYSYWASAYQKIYMANAIIEGVEKSHSLPTADKNRLRGEALLIRSMLFFYLQQIYGDIPLPMITDYNINKTLSKTSSNQVLTTLENDLKTVISLFSNEYRNAERIYPNKKVAELMLAKVYMAQNTPTKWMESEILLKNIIQSPFYTFQNDITKVFSKTGTHILWQLKPKNPGDVVKEASIYYFTGAAPSSFALSQDLVNVFSVNDLRKQNWMAVVTVGGNTWYRAEKYKNRSNNTTEYSVIFRLEEVYLLMAETLVQQGKLMEALPYLNRTRQRAGLDVITDPISKENLFSEILLENRKEFFTEFGHRFFDLKRLNRLQILVPVKPNWKDFHRVFPIPQKELLLNANLNPQNGGY</sequence>
<dbReference type="InterPro" id="IPR011990">
    <property type="entry name" value="TPR-like_helical_dom_sf"/>
</dbReference>